<dbReference type="Proteomes" id="UP000241645">
    <property type="component" value="Unassembled WGS sequence"/>
</dbReference>
<dbReference type="EMBL" id="PXZO01000058">
    <property type="protein sequence ID" value="PSK04647.1"/>
    <property type="molecule type" value="Genomic_DNA"/>
</dbReference>
<name>A0ABX5FHW3_9BACL</name>
<dbReference type="RefSeq" id="WP_106836225.1">
    <property type="nucleotide sequence ID" value="NZ_JARMEW010000043.1"/>
</dbReference>
<keyword evidence="2" id="KW-1185">Reference proteome</keyword>
<gene>
    <name evidence="1" type="ORF">C7R92_26635</name>
</gene>
<evidence type="ECO:0000313" key="2">
    <source>
        <dbReference type="Proteomes" id="UP000241645"/>
    </source>
</evidence>
<accession>A0ABX5FHW3</accession>
<proteinExistence type="predicted"/>
<sequence>MLPESRGVVTVSKDQRDDEIEIIDDIIATKGKYRKIVQAAIAQWVKDYQSGKIQINTVNDLRTLVQLDTELQKGLLLSNKMKTNRSRKRGK</sequence>
<reference evidence="1 2" key="1">
    <citation type="submission" date="2018-03" db="EMBL/GenBank/DDBJ databases">
        <title>Brevisbacillus phylogenomics.</title>
        <authorList>
            <person name="Dunlap C."/>
        </authorList>
    </citation>
    <scope>NUCLEOTIDE SEQUENCE [LARGE SCALE GENOMIC DNA]</scope>
    <source>
        <strain evidence="1 2">NRRL B-41110</strain>
    </source>
</reference>
<evidence type="ECO:0008006" key="3">
    <source>
        <dbReference type="Google" id="ProtNLM"/>
    </source>
</evidence>
<comment type="caution">
    <text evidence="1">The sequence shown here is derived from an EMBL/GenBank/DDBJ whole genome shotgun (WGS) entry which is preliminary data.</text>
</comment>
<protein>
    <recommendedName>
        <fullName evidence="3">DNA-binding protein</fullName>
    </recommendedName>
</protein>
<dbReference type="GeneID" id="95753670"/>
<evidence type="ECO:0000313" key="1">
    <source>
        <dbReference type="EMBL" id="PSK04647.1"/>
    </source>
</evidence>
<organism evidence="1 2">
    <name type="scientific">Brevibacillus porteri</name>
    <dbReference type="NCBI Taxonomy" id="2126350"/>
    <lineage>
        <taxon>Bacteria</taxon>
        <taxon>Bacillati</taxon>
        <taxon>Bacillota</taxon>
        <taxon>Bacilli</taxon>
        <taxon>Bacillales</taxon>
        <taxon>Paenibacillaceae</taxon>
        <taxon>Brevibacillus</taxon>
    </lineage>
</organism>